<dbReference type="InterPro" id="IPR029058">
    <property type="entry name" value="AB_hydrolase_fold"/>
</dbReference>
<evidence type="ECO:0000313" key="5">
    <source>
        <dbReference type="EMBL" id="BAT74912.1"/>
    </source>
</evidence>
<sequence>MASSVSFTLFFLCFSFFHFPLFLSQSSQSFPKEALPSRYGYLPISPTSASAIFYAFYEAQNSTLPVSQTPLLIWLQGGPGCSSMLGNFYELGPWRVTQSLTLQPNPGSWNRIFGLLFLDSPIGSGFSVAATPEEIPRDQNAVAKHLFAAITKFLQLDPLFKHRPVYITGESYAGKYVPAIGYYILKKNENLEASERVNLAGVAVGDGLTDPETQVVSHAVNAYYVGLINERQKNELEKGQLEAVGLIQKRNWSAATDARSKVLKRLQDMAGLATLYDYTRKAPYEDDLVERFLNIAEVKKALGVKESFVYEICSDVVGEALHGDVMKSVKQMVEYLVRKSRVLLYQGEYDLRDGVVQTEVWVKTMKWEGIEEFLNAERKIWKVNGELAGYVQSWNSLTNVVVLGAGHLLPTDQPLHSQAMIEDWVLQKALFENFPKANVSKSVKAPRIHQEGRSVYLW</sequence>
<dbReference type="Gene3D" id="3.40.50.1820">
    <property type="entry name" value="alpha/beta hydrolase"/>
    <property type="match status" value="1"/>
</dbReference>
<keyword evidence="4" id="KW-0121">Carboxypeptidase</keyword>
<evidence type="ECO:0000256" key="4">
    <source>
        <dbReference type="RuleBase" id="RU361156"/>
    </source>
</evidence>
<feature type="signal peptide" evidence="4">
    <location>
        <begin position="1"/>
        <end position="24"/>
    </location>
</feature>
<feature type="chain" id="PRO_5006519984" description="Carboxypeptidase" evidence="4">
    <location>
        <begin position="25"/>
        <end position="458"/>
    </location>
</feature>
<dbReference type="InterPro" id="IPR018202">
    <property type="entry name" value="Ser_caboxypep_ser_AS"/>
</dbReference>
<dbReference type="Proteomes" id="UP000291084">
    <property type="component" value="Chromosome 1"/>
</dbReference>
<keyword evidence="4" id="KW-0378">Hydrolase</keyword>
<comment type="subcellular location">
    <subcellularLocation>
        <location evidence="1">Secreted</location>
    </subcellularLocation>
</comment>
<keyword evidence="4" id="KW-0645">Protease</keyword>
<dbReference type="EC" id="3.4.16.-" evidence="4"/>
<proteinExistence type="inferred from homology"/>
<name>A0A0S3R2Z9_PHAAN</name>
<dbReference type="Pfam" id="PF00450">
    <property type="entry name" value="Peptidase_S10"/>
    <property type="match status" value="1"/>
</dbReference>
<dbReference type="PANTHER" id="PTHR11802:SF469">
    <property type="entry name" value="CARBOXYPEPTIDASE"/>
    <property type="match status" value="1"/>
</dbReference>
<dbReference type="EMBL" id="AP015034">
    <property type="protein sequence ID" value="BAT74912.1"/>
    <property type="molecule type" value="Genomic_DNA"/>
</dbReference>
<dbReference type="GO" id="GO:0006508">
    <property type="term" value="P:proteolysis"/>
    <property type="evidence" value="ECO:0007669"/>
    <property type="project" value="UniProtKB-KW"/>
</dbReference>
<dbReference type="FunFam" id="3.40.50.1820:FF:000163">
    <property type="entry name" value="Carboxypeptidase"/>
    <property type="match status" value="1"/>
</dbReference>
<accession>A0A0S3R2Z9</accession>
<evidence type="ECO:0000256" key="2">
    <source>
        <dbReference type="ARBA" id="ARBA00009431"/>
    </source>
</evidence>
<evidence type="ECO:0000256" key="3">
    <source>
        <dbReference type="ARBA" id="ARBA00022525"/>
    </source>
</evidence>
<keyword evidence="4" id="KW-0732">Signal</keyword>
<dbReference type="PANTHER" id="PTHR11802">
    <property type="entry name" value="SERINE PROTEASE FAMILY S10 SERINE CARBOXYPEPTIDASE"/>
    <property type="match status" value="1"/>
</dbReference>
<keyword evidence="6" id="KW-1185">Reference proteome</keyword>
<dbReference type="OrthoDB" id="443318at2759"/>
<dbReference type="PROSITE" id="PS00131">
    <property type="entry name" value="CARBOXYPEPT_SER_SER"/>
    <property type="match status" value="1"/>
</dbReference>
<dbReference type="SUPFAM" id="SSF53474">
    <property type="entry name" value="alpha/beta-Hydrolases"/>
    <property type="match status" value="1"/>
</dbReference>
<organism evidence="5 6">
    <name type="scientific">Vigna angularis var. angularis</name>
    <dbReference type="NCBI Taxonomy" id="157739"/>
    <lineage>
        <taxon>Eukaryota</taxon>
        <taxon>Viridiplantae</taxon>
        <taxon>Streptophyta</taxon>
        <taxon>Embryophyta</taxon>
        <taxon>Tracheophyta</taxon>
        <taxon>Spermatophyta</taxon>
        <taxon>Magnoliopsida</taxon>
        <taxon>eudicotyledons</taxon>
        <taxon>Gunneridae</taxon>
        <taxon>Pentapetalae</taxon>
        <taxon>rosids</taxon>
        <taxon>fabids</taxon>
        <taxon>Fabales</taxon>
        <taxon>Fabaceae</taxon>
        <taxon>Papilionoideae</taxon>
        <taxon>50 kb inversion clade</taxon>
        <taxon>NPAAA clade</taxon>
        <taxon>indigoferoid/millettioid clade</taxon>
        <taxon>Phaseoleae</taxon>
        <taxon>Vigna</taxon>
    </lineage>
</organism>
<gene>
    <name evidence="5" type="primary">Vigan.01G269000</name>
    <name evidence="5" type="ORF">VIGAN_01269000</name>
</gene>
<keyword evidence="3" id="KW-0964">Secreted</keyword>
<dbReference type="AlphaFoldDB" id="A0A0S3R2Z9"/>
<dbReference type="InterPro" id="IPR001563">
    <property type="entry name" value="Peptidase_S10"/>
</dbReference>
<reference evidence="5 6" key="1">
    <citation type="journal article" date="2015" name="Sci. Rep.">
        <title>The power of single molecule real-time sequencing technology in the de novo assembly of a eukaryotic genome.</title>
        <authorList>
            <person name="Sakai H."/>
            <person name="Naito K."/>
            <person name="Ogiso-Tanaka E."/>
            <person name="Takahashi Y."/>
            <person name="Iseki K."/>
            <person name="Muto C."/>
            <person name="Satou K."/>
            <person name="Teruya K."/>
            <person name="Shiroma A."/>
            <person name="Shimoji M."/>
            <person name="Hirano T."/>
            <person name="Itoh T."/>
            <person name="Kaga A."/>
            <person name="Tomooka N."/>
        </authorList>
    </citation>
    <scope>NUCLEOTIDE SEQUENCE [LARGE SCALE GENOMIC DNA]</scope>
    <source>
        <strain evidence="6">cv. Shumari</strain>
    </source>
</reference>
<comment type="similarity">
    <text evidence="2 4">Belongs to the peptidase S10 family.</text>
</comment>
<evidence type="ECO:0000313" key="6">
    <source>
        <dbReference type="Proteomes" id="UP000291084"/>
    </source>
</evidence>
<dbReference type="GO" id="GO:0005576">
    <property type="term" value="C:extracellular region"/>
    <property type="evidence" value="ECO:0007669"/>
    <property type="project" value="UniProtKB-SubCell"/>
</dbReference>
<dbReference type="GO" id="GO:0004185">
    <property type="term" value="F:serine-type carboxypeptidase activity"/>
    <property type="evidence" value="ECO:0007669"/>
    <property type="project" value="UniProtKB-UniRule"/>
</dbReference>
<dbReference type="PRINTS" id="PR00724">
    <property type="entry name" value="CRBOXYPTASEC"/>
</dbReference>
<evidence type="ECO:0000256" key="1">
    <source>
        <dbReference type="ARBA" id="ARBA00004613"/>
    </source>
</evidence>
<protein>
    <recommendedName>
        <fullName evidence="4">Carboxypeptidase</fullName>
        <ecNumber evidence="4">3.4.16.-</ecNumber>
    </recommendedName>
</protein>